<dbReference type="Pfam" id="PF08327">
    <property type="entry name" value="AHSA1"/>
    <property type="match status" value="1"/>
</dbReference>
<dbReference type="Proteomes" id="UP000677913">
    <property type="component" value="Unassembled WGS sequence"/>
</dbReference>
<dbReference type="RefSeq" id="WP_211471980.1">
    <property type="nucleotide sequence ID" value="NZ_JAGSXH010000178.1"/>
</dbReference>
<gene>
    <name evidence="4" type="ORF">KGA66_26790</name>
</gene>
<feature type="region of interest" description="Disordered" evidence="2">
    <location>
        <begin position="187"/>
        <end position="216"/>
    </location>
</feature>
<dbReference type="InterPro" id="IPR023393">
    <property type="entry name" value="START-like_dom_sf"/>
</dbReference>
<feature type="compositionally biased region" description="Pro residues" evidence="2">
    <location>
        <begin position="7"/>
        <end position="16"/>
    </location>
</feature>
<dbReference type="Gene3D" id="3.30.530.20">
    <property type="match status" value="1"/>
</dbReference>
<evidence type="ECO:0000256" key="1">
    <source>
        <dbReference type="ARBA" id="ARBA00006817"/>
    </source>
</evidence>
<evidence type="ECO:0000256" key="2">
    <source>
        <dbReference type="SAM" id="MobiDB-lite"/>
    </source>
</evidence>
<protein>
    <submittedName>
        <fullName evidence="4">SRPBCC domain-containing protein</fullName>
    </submittedName>
</protein>
<reference evidence="4" key="1">
    <citation type="submission" date="2021-04" db="EMBL/GenBank/DDBJ databases">
        <title>Genome based classification of Actinospica acidithermotolerans sp. nov., an actinobacterium isolated from an Indonesian hot spring.</title>
        <authorList>
            <person name="Kusuma A.B."/>
            <person name="Putra K.E."/>
            <person name="Nafisah S."/>
            <person name="Loh J."/>
            <person name="Nouioui I."/>
            <person name="Goodfellow M."/>
        </authorList>
    </citation>
    <scope>NUCLEOTIDE SEQUENCE</scope>
    <source>
        <strain evidence="4">DSM 45618</strain>
    </source>
</reference>
<dbReference type="AlphaFoldDB" id="A0A8J7WQK7"/>
<dbReference type="InterPro" id="IPR013538">
    <property type="entry name" value="ASHA1/2-like_C"/>
</dbReference>
<evidence type="ECO:0000259" key="3">
    <source>
        <dbReference type="Pfam" id="PF08327"/>
    </source>
</evidence>
<evidence type="ECO:0000313" key="5">
    <source>
        <dbReference type="Proteomes" id="UP000677913"/>
    </source>
</evidence>
<feature type="domain" description="Activator of Hsp90 ATPase homologue 1/2-like C-terminal" evidence="3">
    <location>
        <begin position="45"/>
        <end position="159"/>
    </location>
</feature>
<evidence type="ECO:0000313" key="4">
    <source>
        <dbReference type="EMBL" id="MBS2966673.1"/>
    </source>
</evidence>
<name>A0A8J7WQK7_9ACTN</name>
<dbReference type="EMBL" id="JAGSXH010000178">
    <property type="protein sequence ID" value="MBS2966673.1"/>
    <property type="molecule type" value="Genomic_DNA"/>
</dbReference>
<organism evidence="4 5">
    <name type="scientific">Actinocrinis puniceicyclus</name>
    <dbReference type="NCBI Taxonomy" id="977794"/>
    <lineage>
        <taxon>Bacteria</taxon>
        <taxon>Bacillati</taxon>
        <taxon>Actinomycetota</taxon>
        <taxon>Actinomycetes</taxon>
        <taxon>Catenulisporales</taxon>
        <taxon>Actinospicaceae</taxon>
        <taxon>Actinocrinis</taxon>
    </lineage>
</organism>
<comment type="caution">
    <text evidence="4">The sequence shown here is derived from an EMBL/GenBank/DDBJ whole genome shotgun (WGS) entry which is preliminary data.</text>
</comment>
<comment type="similarity">
    <text evidence="1">Belongs to the AHA1 family.</text>
</comment>
<feature type="region of interest" description="Disordered" evidence="2">
    <location>
        <begin position="1"/>
        <end position="23"/>
    </location>
</feature>
<sequence length="216" mass="23495">MDESHVSPPPPEPAAQPAPQGDESDARLVAVGTRPAIRFERVLDAGPRELWRALTEPEGLRGWFPCSVTAQRWEVGGALTFAFPGRAEFTTEGVVLECEPPRTLAYLWGEETLRFELTPLGLDAACGTRTRLVVLDELFAPVAARNAAGWHVCLDRLARRAPPQNEQGGADETWQRLFARYRAAFEPVLGPQDGPPADRGEDSGDAAGAGREQDRG</sequence>
<accession>A0A8J7WQK7</accession>
<proteinExistence type="inferred from homology"/>
<dbReference type="SUPFAM" id="SSF55961">
    <property type="entry name" value="Bet v1-like"/>
    <property type="match status" value="1"/>
</dbReference>
<keyword evidence="5" id="KW-1185">Reference proteome</keyword>